<dbReference type="EMBL" id="KZ821621">
    <property type="protein sequence ID" value="PYH70166.1"/>
    <property type="molecule type" value="Genomic_DNA"/>
</dbReference>
<dbReference type="PANTHER" id="PTHR43775:SF29">
    <property type="entry name" value="ASPERFURANONE POLYKETIDE SYNTHASE AFOG-RELATED"/>
    <property type="match status" value="1"/>
</dbReference>
<reference evidence="5" key="1">
    <citation type="submission" date="2016-12" db="EMBL/GenBank/DDBJ databases">
        <title>The genomes of Aspergillus section Nigri reveals drivers in fungal speciation.</title>
        <authorList>
            <consortium name="DOE Joint Genome Institute"/>
            <person name="Vesth T.C."/>
            <person name="Nybo J."/>
            <person name="Theobald S."/>
            <person name="Brandl J."/>
            <person name="Frisvad J.C."/>
            <person name="Nielsen K.F."/>
            <person name="Lyhne E.K."/>
            <person name="Kogle M.E."/>
            <person name="Kuo A."/>
            <person name="Riley R."/>
            <person name="Clum A."/>
            <person name="Nolan M."/>
            <person name="Lipzen A."/>
            <person name="Salamov A."/>
            <person name="Henrissat B."/>
            <person name="Wiebenga A."/>
            <person name="De Vries R.P."/>
            <person name="Grigoriev I.V."/>
            <person name="Mortensen U.H."/>
            <person name="Andersen M.R."/>
            <person name="Baker S.E."/>
        </authorList>
    </citation>
    <scope>NUCLEOTIDE SEQUENCE [LARGE SCALE GENOMIC DNA]</scope>
    <source>
        <strain evidence="5">CBS 113365</strain>
    </source>
</reference>
<dbReference type="InterPro" id="IPR050091">
    <property type="entry name" value="PKS_NRPS_Biosynth_Enz"/>
</dbReference>
<dbReference type="Pfam" id="PF08659">
    <property type="entry name" value="KR"/>
    <property type="match status" value="1"/>
</dbReference>
<evidence type="ECO:0000256" key="1">
    <source>
        <dbReference type="ARBA" id="ARBA00022450"/>
    </source>
</evidence>
<dbReference type="InterPro" id="IPR036291">
    <property type="entry name" value="NAD(P)-bd_dom_sf"/>
</dbReference>
<dbReference type="InterPro" id="IPR011032">
    <property type="entry name" value="GroES-like_sf"/>
</dbReference>
<dbReference type="InterPro" id="IPR013968">
    <property type="entry name" value="PKS_KR"/>
</dbReference>
<dbReference type="InterPro" id="IPR057326">
    <property type="entry name" value="KR_dom"/>
</dbReference>
<proteinExistence type="predicted"/>
<gene>
    <name evidence="5" type="ORF">BO88DRAFT_337842</name>
</gene>
<evidence type="ECO:0000256" key="3">
    <source>
        <dbReference type="ARBA" id="ARBA00023268"/>
    </source>
</evidence>
<dbReference type="SMART" id="SM00823">
    <property type="entry name" value="PKS_PP"/>
    <property type="match status" value="1"/>
</dbReference>
<protein>
    <submittedName>
        <fullName evidence="5">KR-domain-containing protein</fullName>
    </submittedName>
</protein>
<evidence type="ECO:0000313" key="6">
    <source>
        <dbReference type="Proteomes" id="UP000248405"/>
    </source>
</evidence>
<keyword evidence="3" id="KW-0511">Multifunctional enzyme</keyword>
<dbReference type="InterPro" id="IPR013154">
    <property type="entry name" value="ADH-like_N"/>
</dbReference>
<dbReference type="SUPFAM" id="SSF47336">
    <property type="entry name" value="ACP-like"/>
    <property type="match status" value="1"/>
</dbReference>
<dbReference type="PANTHER" id="PTHR43775">
    <property type="entry name" value="FATTY ACID SYNTHASE"/>
    <property type="match status" value="1"/>
</dbReference>
<feature type="domain" description="Carrier" evidence="4">
    <location>
        <begin position="606"/>
        <end position="683"/>
    </location>
</feature>
<evidence type="ECO:0000259" key="4">
    <source>
        <dbReference type="PROSITE" id="PS50075"/>
    </source>
</evidence>
<organism evidence="5 6">
    <name type="scientific">Aspergillus vadensis (strain CBS 113365 / IMI 142717 / IBT 24658)</name>
    <dbReference type="NCBI Taxonomy" id="1448311"/>
    <lineage>
        <taxon>Eukaryota</taxon>
        <taxon>Fungi</taxon>
        <taxon>Dikarya</taxon>
        <taxon>Ascomycota</taxon>
        <taxon>Pezizomycotina</taxon>
        <taxon>Eurotiomycetes</taxon>
        <taxon>Eurotiomycetidae</taxon>
        <taxon>Eurotiales</taxon>
        <taxon>Aspergillaceae</taxon>
        <taxon>Aspergillus</taxon>
        <taxon>Aspergillus subgen. Circumdati</taxon>
    </lineage>
</organism>
<dbReference type="InterPro" id="IPR006162">
    <property type="entry name" value="Ppantetheine_attach_site"/>
</dbReference>
<dbReference type="RefSeq" id="XP_025563960.1">
    <property type="nucleotide sequence ID" value="XM_025702958.1"/>
</dbReference>
<dbReference type="AlphaFoldDB" id="A0A319BB03"/>
<dbReference type="Gene3D" id="1.10.1200.10">
    <property type="entry name" value="ACP-like"/>
    <property type="match status" value="1"/>
</dbReference>
<dbReference type="PROSITE" id="PS00012">
    <property type="entry name" value="PHOSPHOPANTETHEINE"/>
    <property type="match status" value="1"/>
</dbReference>
<dbReference type="Gene3D" id="3.90.180.10">
    <property type="entry name" value="Medium-chain alcohol dehydrogenases, catalytic domain"/>
    <property type="match status" value="2"/>
</dbReference>
<keyword evidence="2" id="KW-0597">Phosphoprotein</keyword>
<dbReference type="Gene3D" id="3.40.50.720">
    <property type="entry name" value="NAD(P)-binding Rossmann-like Domain"/>
    <property type="match status" value="1"/>
</dbReference>
<sequence>MIQNILQPPLQELDTEYIVQDGRFLNPRVFDCAPLEQEVSMQTVGELECEQRFGQAELHLDSAHSSISEGFRFIEAEPIDCLGDMDVELEIHATGLNFRDVLTSLGQIPNAVAWKECAGVVTKVGSKCSKFKPGDRIAGIAPASFQARTRFREDTPTPIVHIPSGMSLAAASGIATNFLTAWYSLTDVARIQTGESVLIHSGAGGTGQALIQLAVHCGAEVYTTAPYGRFVKLGLKDILENAKLPMAQFRNNVTYRFFDLSLVLRDRQLHVRAALEAVMRLMGEGKLHPQEPTLVYGVSELEKAYRHMQSGKNLGKIVIEMRHTDIVKTVIKSRPNSSFASNATYLIAGGLGGLGQSKDANSRKYLDQMKGEGVNVQVYACDVAEEGELSTALTDAARHMPPIRGCVANAFNQDVGFESMSHDDWQAAVRPKAQGSWNLHKLLPHGLDFFLMLASMNGVVGHIGQANYAAGNTFQDALAHHRKRCGENAATLDLGLFTFAGRVARDPKLLKIMLSILPHKPITETEFHALLDVYCNPVVCKEKGLPCQVSFGMRPQDEGTALKAYWVGKPMFRYVAQQRLSEGQRERQGQSIDLPAAFRGAESLADATAAVIKALTTKLARTLSVEEDNLNEHKALHQYGVDSLVAVELRTWFAKELQAEVATFDIIGRATITSLAGVAASRSKLPRGWS</sequence>
<dbReference type="InterPro" id="IPR009081">
    <property type="entry name" value="PP-bd_ACP"/>
</dbReference>
<dbReference type="SMART" id="SM00822">
    <property type="entry name" value="PKS_KR"/>
    <property type="match status" value="1"/>
</dbReference>
<accession>A0A319BB03</accession>
<dbReference type="Pfam" id="PF13602">
    <property type="entry name" value="ADH_zinc_N_2"/>
    <property type="match status" value="1"/>
</dbReference>
<dbReference type="GeneID" id="37207550"/>
<dbReference type="InterPro" id="IPR020843">
    <property type="entry name" value="ER"/>
</dbReference>
<dbReference type="SUPFAM" id="SSF51735">
    <property type="entry name" value="NAD(P)-binding Rossmann-fold domains"/>
    <property type="match status" value="2"/>
</dbReference>
<evidence type="ECO:0000313" key="5">
    <source>
        <dbReference type="EMBL" id="PYH70166.1"/>
    </source>
</evidence>
<dbReference type="InterPro" id="IPR036736">
    <property type="entry name" value="ACP-like_sf"/>
</dbReference>
<dbReference type="GO" id="GO:0031177">
    <property type="term" value="F:phosphopantetheine binding"/>
    <property type="evidence" value="ECO:0007669"/>
    <property type="project" value="InterPro"/>
</dbReference>
<dbReference type="GO" id="GO:0004312">
    <property type="term" value="F:fatty acid synthase activity"/>
    <property type="evidence" value="ECO:0007669"/>
    <property type="project" value="TreeGrafter"/>
</dbReference>
<keyword evidence="6" id="KW-1185">Reference proteome</keyword>
<dbReference type="Proteomes" id="UP000248405">
    <property type="component" value="Unassembled WGS sequence"/>
</dbReference>
<dbReference type="GO" id="GO:0006633">
    <property type="term" value="P:fatty acid biosynthetic process"/>
    <property type="evidence" value="ECO:0007669"/>
    <property type="project" value="TreeGrafter"/>
</dbReference>
<dbReference type="GO" id="GO:0016491">
    <property type="term" value="F:oxidoreductase activity"/>
    <property type="evidence" value="ECO:0007669"/>
    <property type="project" value="InterPro"/>
</dbReference>
<dbReference type="CDD" id="cd05195">
    <property type="entry name" value="enoyl_red"/>
    <property type="match status" value="1"/>
</dbReference>
<dbReference type="GO" id="GO:0044550">
    <property type="term" value="P:secondary metabolite biosynthetic process"/>
    <property type="evidence" value="ECO:0007669"/>
    <property type="project" value="TreeGrafter"/>
</dbReference>
<dbReference type="Pfam" id="PF23297">
    <property type="entry name" value="ACP_SdgA_C"/>
    <property type="match status" value="1"/>
</dbReference>
<keyword evidence="1" id="KW-0596">Phosphopantetheine</keyword>
<dbReference type="SMART" id="SM00829">
    <property type="entry name" value="PKS_ER"/>
    <property type="match status" value="1"/>
</dbReference>
<dbReference type="SUPFAM" id="SSF50129">
    <property type="entry name" value="GroES-like"/>
    <property type="match status" value="1"/>
</dbReference>
<name>A0A319BB03_ASPVC</name>
<dbReference type="InterPro" id="IPR020806">
    <property type="entry name" value="PKS_PP-bd"/>
</dbReference>
<dbReference type="OrthoDB" id="329835at2759"/>
<dbReference type="Pfam" id="PF08240">
    <property type="entry name" value="ADH_N"/>
    <property type="match status" value="1"/>
</dbReference>
<evidence type="ECO:0000256" key="2">
    <source>
        <dbReference type="ARBA" id="ARBA00022553"/>
    </source>
</evidence>
<dbReference type="PROSITE" id="PS50075">
    <property type="entry name" value="CARRIER"/>
    <property type="match status" value="1"/>
</dbReference>